<gene>
    <name evidence="6" type="ORF">ACIB24_04505</name>
</gene>
<sequence length="272" mass="29512">MTGAQGRSAAFFDLDKTVIARSSTTAFTRPFHAEGLISRSAMLRSAYAHVFFQLNGADHDQMERLREYLSKLTTGWKAEQVRQIVVDTLTELIQPLVYEEATALIAEHHRAGRDVVLVSASGAELVEPIGAMLGVDVVVATRMGMDDEGRYSGHIEFYAYGKNKATAIRELAEQAGYDLESSYAYSDSATDLPMLETVGHPHAVNPDRALRREAVRRGWAVLDFTKPVALASRPRLPNPGKAGGVAVAIGAGAAATAGIVWLTSRRRDRSAV</sequence>
<dbReference type="SUPFAM" id="SSF56784">
    <property type="entry name" value="HAD-like"/>
    <property type="match status" value="1"/>
</dbReference>
<evidence type="ECO:0000256" key="5">
    <source>
        <dbReference type="SAM" id="Phobius"/>
    </source>
</evidence>
<keyword evidence="5" id="KW-0472">Membrane</keyword>
<keyword evidence="5" id="KW-0812">Transmembrane</keyword>
<dbReference type="NCBIfam" id="TIGR01488">
    <property type="entry name" value="HAD-SF-IB"/>
    <property type="match status" value="1"/>
</dbReference>
<keyword evidence="7" id="KW-1185">Reference proteome</keyword>
<accession>A0ABW8AIW8</accession>
<organism evidence="6 7">
    <name type="scientific">Spongisporangium articulatum</name>
    <dbReference type="NCBI Taxonomy" id="3362603"/>
    <lineage>
        <taxon>Bacteria</taxon>
        <taxon>Bacillati</taxon>
        <taxon>Actinomycetota</taxon>
        <taxon>Actinomycetes</taxon>
        <taxon>Kineosporiales</taxon>
        <taxon>Kineosporiaceae</taxon>
        <taxon>Spongisporangium</taxon>
    </lineage>
</organism>
<keyword evidence="4" id="KW-0460">Magnesium</keyword>
<evidence type="ECO:0000256" key="4">
    <source>
        <dbReference type="ARBA" id="ARBA00022842"/>
    </source>
</evidence>
<keyword evidence="5" id="KW-1133">Transmembrane helix</keyword>
<dbReference type="EMBL" id="JBITLV010000001">
    <property type="protein sequence ID" value="MFI7586315.1"/>
    <property type="molecule type" value="Genomic_DNA"/>
</dbReference>
<dbReference type="InterPro" id="IPR023214">
    <property type="entry name" value="HAD_sf"/>
</dbReference>
<evidence type="ECO:0000313" key="7">
    <source>
        <dbReference type="Proteomes" id="UP001612915"/>
    </source>
</evidence>
<dbReference type="PANTHER" id="PTHR43344">
    <property type="entry name" value="PHOSPHOSERINE PHOSPHATASE"/>
    <property type="match status" value="1"/>
</dbReference>
<dbReference type="CDD" id="cd02612">
    <property type="entry name" value="HAD_PGPPase"/>
    <property type="match status" value="1"/>
</dbReference>
<evidence type="ECO:0000256" key="1">
    <source>
        <dbReference type="ARBA" id="ARBA00009184"/>
    </source>
</evidence>
<proteinExistence type="inferred from homology"/>
<dbReference type="NCBIfam" id="TIGR01490">
    <property type="entry name" value="HAD-SF-IB-hyp1"/>
    <property type="match status" value="1"/>
</dbReference>
<comment type="similarity">
    <text evidence="1">Belongs to the HAD-like hydrolase superfamily. SerB family.</text>
</comment>
<name>A0ABW8AIW8_9ACTN</name>
<keyword evidence="3 6" id="KW-0378">Hydrolase</keyword>
<reference evidence="6 7" key="1">
    <citation type="submission" date="2024-10" db="EMBL/GenBank/DDBJ databases">
        <title>The Natural Products Discovery Center: Release of the First 8490 Sequenced Strains for Exploring Actinobacteria Biosynthetic Diversity.</title>
        <authorList>
            <person name="Kalkreuter E."/>
            <person name="Kautsar S.A."/>
            <person name="Yang D."/>
            <person name="Bader C.D."/>
            <person name="Teijaro C.N."/>
            <person name="Fluegel L."/>
            <person name="Davis C.M."/>
            <person name="Simpson J.R."/>
            <person name="Lauterbach L."/>
            <person name="Steele A.D."/>
            <person name="Gui C."/>
            <person name="Meng S."/>
            <person name="Li G."/>
            <person name="Viehrig K."/>
            <person name="Ye F."/>
            <person name="Su P."/>
            <person name="Kiefer A.F."/>
            <person name="Nichols A."/>
            <person name="Cepeda A.J."/>
            <person name="Yan W."/>
            <person name="Fan B."/>
            <person name="Jiang Y."/>
            <person name="Adhikari A."/>
            <person name="Zheng C.-J."/>
            <person name="Schuster L."/>
            <person name="Cowan T.M."/>
            <person name="Smanski M.J."/>
            <person name="Chevrette M.G."/>
            <person name="De Carvalho L.P.S."/>
            <person name="Shen B."/>
        </authorList>
    </citation>
    <scope>NUCLEOTIDE SEQUENCE [LARGE SCALE GENOMIC DNA]</scope>
    <source>
        <strain evidence="6 7">NPDC049639</strain>
    </source>
</reference>
<dbReference type="RefSeq" id="WP_398275748.1">
    <property type="nucleotide sequence ID" value="NZ_JBITLV010000001.1"/>
</dbReference>
<evidence type="ECO:0000256" key="3">
    <source>
        <dbReference type="ARBA" id="ARBA00022801"/>
    </source>
</evidence>
<dbReference type="InterPro" id="IPR006385">
    <property type="entry name" value="HAD_hydro_SerB1"/>
</dbReference>
<comment type="caution">
    <text evidence="6">The sequence shown here is derived from an EMBL/GenBank/DDBJ whole genome shotgun (WGS) entry which is preliminary data.</text>
</comment>
<evidence type="ECO:0000256" key="2">
    <source>
        <dbReference type="ARBA" id="ARBA00022723"/>
    </source>
</evidence>
<keyword evidence="2" id="KW-0479">Metal-binding</keyword>
<dbReference type="Gene3D" id="1.20.1440.100">
    <property type="entry name" value="SG protein - dephosphorylation function"/>
    <property type="match status" value="1"/>
</dbReference>
<dbReference type="Pfam" id="PF12710">
    <property type="entry name" value="HAD"/>
    <property type="match status" value="1"/>
</dbReference>
<dbReference type="InterPro" id="IPR036412">
    <property type="entry name" value="HAD-like_sf"/>
</dbReference>
<protein>
    <submittedName>
        <fullName evidence="6">HAD family hydrolase</fullName>
    </submittedName>
</protein>
<dbReference type="GO" id="GO:0016787">
    <property type="term" value="F:hydrolase activity"/>
    <property type="evidence" value="ECO:0007669"/>
    <property type="project" value="UniProtKB-KW"/>
</dbReference>
<dbReference type="Proteomes" id="UP001612915">
    <property type="component" value="Unassembled WGS sequence"/>
</dbReference>
<feature type="transmembrane region" description="Helical" evidence="5">
    <location>
        <begin position="242"/>
        <end position="262"/>
    </location>
</feature>
<dbReference type="PANTHER" id="PTHR43344:SF13">
    <property type="entry name" value="PHOSPHATASE RV3661-RELATED"/>
    <property type="match status" value="1"/>
</dbReference>
<evidence type="ECO:0000313" key="6">
    <source>
        <dbReference type="EMBL" id="MFI7586315.1"/>
    </source>
</evidence>
<dbReference type="InterPro" id="IPR050582">
    <property type="entry name" value="HAD-like_SerB"/>
</dbReference>
<dbReference type="Gene3D" id="3.40.50.1000">
    <property type="entry name" value="HAD superfamily/HAD-like"/>
    <property type="match status" value="1"/>
</dbReference>